<name>A0ACD3B4I7_9AGAR</name>
<gene>
    <name evidence="1" type="ORF">BDN72DRAFT_815502</name>
</gene>
<dbReference type="Proteomes" id="UP000308600">
    <property type="component" value="Unassembled WGS sequence"/>
</dbReference>
<evidence type="ECO:0000313" key="2">
    <source>
        <dbReference type="Proteomes" id="UP000308600"/>
    </source>
</evidence>
<organism evidence="1 2">
    <name type="scientific">Pluteus cervinus</name>
    <dbReference type="NCBI Taxonomy" id="181527"/>
    <lineage>
        <taxon>Eukaryota</taxon>
        <taxon>Fungi</taxon>
        <taxon>Dikarya</taxon>
        <taxon>Basidiomycota</taxon>
        <taxon>Agaricomycotina</taxon>
        <taxon>Agaricomycetes</taxon>
        <taxon>Agaricomycetidae</taxon>
        <taxon>Agaricales</taxon>
        <taxon>Pluteineae</taxon>
        <taxon>Pluteaceae</taxon>
        <taxon>Pluteus</taxon>
    </lineage>
</organism>
<evidence type="ECO:0000313" key="1">
    <source>
        <dbReference type="EMBL" id="TFK72797.1"/>
    </source>
</evidence>
<dbReference type="EMBL" id="ML208281">
    <property type="protein sequence ID" value="TFK72797.1"/>
    <property type="molecule type" value="Genomic_DNA"/>
</dbReference>
<protein>
    <submittedName>
        <fullName evidence="1">Uncharacterized protein</fullName>
    </submittedName>
</protein>
<accession>A0ACD3B4I7</accession>
<proteinExistence type="predicted"/>
<keyword evidence="2" id="KW-1185">Reference proteome</keyword>
<sequence length="603" mass="67540">MATFDFHCLLYGEKLRQSFVVRIDRDYTVSLLKSAIKKVKHLTHRDVTALTIWKVAIPWNDEAAIKAFIPRDDEAKGVTCLKNPFKKLSGIFPTELSKAHIHVIVQVSEPRNTSAKLTGQKSEERDIVTEIESRRRGTVAKIRAAKVSFKASGSNGYITFQSSGVPIYDGRYVPNKTPDTRAPPIQLYHPAFAGFLDDIGNDTLEVPTEVVRATARFMHASSALYDDENTRRLEVVPHLAQAISIQDLGFTTFEGVATASLPAAFGPTHAAIIIHEFGEDPSTLAELSYGRFWVQNDCAKILETCCCPTFLLATAGPWFAVLGAIFTDKVVVQRLTSYIWIGNDTVLSEPSIYRVARILHALGTNLHRLKGYYESLEVRPHIENKIHPLCFPSINAYRASDNSIVNFAYIEPLERESICTTFLAETLEATSKRIVIKFVDGKFYGDKAHKLLADNGMAPELLYFGRVGIQEEAPSYGHLRMVVMDYIDGITAKVAQDLPQSFTRRVRDIVTVLHSNGYVFGDLRSPNIMITTTQEVKFIDFDWAGEDGKSTYPLLMSERINWPEGVEIGGAVMKKEHDIFMLEQLLQEKGLSVEDPYTYSDTL</sequence>
<reference evidence="1 2" key="1">
    <citation type="journal article" date="2019" name="Nat. Ecol. Evol.">
        <title>Megaphylogeny resolves global patterns of mushroom evolution.</title>
        <authorList>
            <person name="Varga T."/>
            <person name="Krizsan K."/>
            <person name="Foldi C."/>
            <person name="Dima B."/>
            <person name="Sanchez-Garcia M."/>
            <person name="Sanchez-Ramirez S."/>
            <person name="Szollosi G.J."/>
            <person name="Szarkandi J.G."/>
            <person name="Papp V."/>
            <person name="Albert L."/>
            <person name="Andreopoulos W."/>
            <person name="Angelini C."/>
            <person name="Antonin V."/>
            <person name="Barry K.W."/>
            <person name="Bougher N.L."/>
            <person name="Buchanan P."/>
            <person name="Buyck B."/>
            <person name="Bense V."/>
            <person name="Catcheside P."/>
            <person name="Chovatia M."/>
            <person name="Cooper J."/>
            <person name="Damon W."/>
            <person name="Desjardin D."/>
            <person name="Finy P."/>
            <person name="Geml J."/>
            <person name="Haridas S."/>
            <person name="Hughes K."/>
            <person name="Justo A."/>
            <person name="Karasinski D."/>
            <person name="Kautmanova I."/>
            <person name="Kiss B."/>
            <person name="Kocsube S."/>
            <person name="Kotiranta H."/>
            <person name="LaButti K.M."/>
            <person name="Lechner B.E."/>
            <person name="Liimatainen K."/>
            <person name="Lipzen A."/>
            <person name="Lukacs Z."/>
            <person name="Mihaltcheva S."/>
            <person name="Morgado L.N."/>
            <person name="Niskanen T."/>
            <person name="Noordeloos M.E."/>
            <person name="Ohm R.A."/>
            <person name="Ortiz-Santana B."/>
            <person name="Ovrebo C."/>
            <person name="Racz N."/>
            <person name="Riley R."/>
            <person name="Savchenko A."/>
            <person name="Shiryaev A."/>
            <person name="Soop K."/>
            <person name="Spirin V."/>
            <person name="Szebenyi C."/>
            <person name="Tomsovsky M."/>
            <person name="Tulloss R.E."/>
            <person name="Uehling J."/>
            <person name="Grigoriev I.V."/>
            <person name="Vagvolgyi C."/>
            <person name="Papp T."/>
            <person name="Martin F.M."/>
            <person name="Miettinen O."/>
            <person name="Hibbett D.S."/>
            <person name="Nagy L.G."/>
        </authorList>
    </citation>
    <scope>NUCLEOTIDE SEQUENCE [LARGE SCALE GENOMIC DNA]</scope>
    <source>
        <strain evidence="1 2">NL-1719</strain>
    </source>
</reference>